<gene>
    <name evidence="1" type="ORF">A3B30_03405</name>
</gene>
<accession>A0A1G2BR68</accession>
<dbReference type="EMBL" id="MHKM01000028">
    <property type="protein sequence ID" value="OGY91059.1"/>
    <property type="molecule type" value="Genomic_DNA"/>
</dbReference>
<protein>
    <submittedName>
        <fullName evidence="1">Uncharacterized protein</fullName>
    </submittedName>
</protein>
<dbReference type="STRING" id="1798551.A3B30_03405"/>
<proteinExistence type="predicted"/>
<comment type="caution">
    <text evidence="1">The sequence shown here is derived from an EMBL/GenBank/DDBJ whole genome shotgun (WGS) entry which is preliminary data.</text>
</comment>
<organism evidence="1 2">
    <name type="scientific">Candidatus Komeilibacteria bacterium RIFCSPLOWO2_01_FULL_52_15</name>
    <dbReference type="NCBI Taxonomy" id="1798551"/>
    <lineage>
        <taxon>Bacteria</taxon>
        <taxon>Candidatus Komeiliibacteriota</taxon>
    </lineage>
</organism>
<dbReference type="AlphaFoldDB" id="A0A1G2BR68"/>
<name>A0A1G2BR68_9BACT</name>
<evidence type="ECO:0000313" key="2">
    <source>
        <dbReference type="Proteomes" id="UP000178248"/>
    </source>
</evidence>
<sequence>MVITDTASFRAALETDPDQAEGWLATVQANPGKFPQYDDRWLDHRQRELFQVRCKAKDWPAAKRIVEVTKDPFSKEGRMKRLQELSSKLYEEL</sequence>
<evidence type="ECO:0000313" key="1">
    <source>
        <dbReference type="EMBL" id="OGY91059.1"/>
    </source>
</evidence>
<reference evidence="1 2" key="1">
    <citation type="journal article" date="2016" name="Nat. Commun.">
        <title>Thousands of microbial genomes shed light on interconnected biogeochemical processes in an aquifer system.</title>
        <authorList>
            <person name="Anantharaman K."/>
            <person name="Brown C.T."/>
            <person name="Hug L.A."/>
            <person name="Sharon I."/>
            <person name="Castelle C.J."/>
            <person name="Probst A.J."/>
            <person name="Thomas B.C."/>
            <person name="Singh A."/>
            <person name="Wilkins M.J."/>
            <person name="Karaoz U."/>
            <person name="Brodie E.L."/>
            <person name="Williams K.H."/>
            <person name="Hubbard S.S."/>
            <person name="Banfield J.F."/>
        </authorList>
    </citation>
    <scope>NUCLEOTIDE SEQUENCE [LARGE SCALE GENOMIC DNA]</scope>
</reference>
<dbReference type="Proteomes" id="UP000178248">
    <property type="component" value="Unassembled WGS sequence"/>
</dbReference>